<dbReference type="Gene3D" id="1.25.10.10">
    <property type="entry name" value="Leucine-rich Repeat Variant"/>
    <property type="match status" value="1"/>
</dbReference>
<dbReference type="CDD" id="cd16027">
    <property type="entry name" value="SGSH"/>
    <property type="match status" value="1"/>
</dbReference>
<reference evidence="4 5" key="1">
    <citation type="submission" date="2017-10" db="EMBL/GenBank/DDBJ databases">
        <title>The draft genome sequence of Lewinella nigricans NBRC 102662.</title>
        <authorList>
            <person name="Wang K."/>
        </authorList>
    </citation>
    <scope>NUCLEOTIDE SEQUENCE [LARGE SCALE GENOMIC DNA]</scope>
    <source>
        <strain evidence="4 5">NBRC 102662</strain>
    </source>
</reference>
<dbReference type="InterPro" id="IPR050738">
    <property type="entry name" value="Sulfatase"/>
</dbReference>
<evidence type="ECO:0000313" key="5">
    <source>
        <dbReference type="Proteomes" id="UP000223913"/>
    </source>
</evidence>
<comment type="caution">
    <text evidence="4">The sequence shown here is derived from an EMBL/GenBank/DDBJ whole genome shotgun (WGS) entry which is preliminary data.</text>
</comment>
<dbReference type="GO" id="GO:0004065">
    <property type="term" value="F:arylsulfatase activity"/>
    <property type="evidence" value="ECO:0007669"/>
    <property type="project" value="TreeGrafter"/>
</dbReference>
<name>A0A2D0N334_FLAN2</name>
<accession>A0A2D0N334</accession>
<evidence type="ECO:0000313" key="4">
    <source>
        <dbReference type="EMBL" id="PHN02808.1"/>
    </source>
</evidence>
<gene>
    <name evidence="4" type="ORF">CRP01_29955</name>
</gene>
<organism evidence="4 5">
    <name type="scientific">Flavilitoribacter nigricans (strain ATCC 23147 / DSM 23189 / NBRC 102662 / NCIMB 1420 / SS-2)</name>
    <name type="common">Lewinella nigricans</name>
    <dbReference type="NCBI Taxonomy" id="1122177"/>
    <lineage>
        <taxon>Bacteria</taxon>
        <taxon>Pseudomonadati</taxon>
        <taxon>Bacteroidota</taxon>
        <taxon>Saprospiria</taxon>
        <taxon>Saprospirales</taxon>
        <taxon>Lewinellaceae</taxon>
        <taxon>Flavilitoribacter</taxon>
    </lineage>
</organism>
<dbReference type="OrthoDB" id="9789742at2"/>
<dbReference type="Gene3D" id="3.40.720.10">
    <property type="entry name" value="Alkaline Phosphatase, subunit A"/>
    <property type="match status" value="1"/>
</dbReference>
<dbReference type="InterPro" id="IPR004155">
    <property type="entry name" value="PBS_lyase_HEAT"/>
</dbReference>
<comment type="similarity">
    <text evidence="1">Belongs to the sulfatase family.</text>
</comment>
<dbReference type="InterPro" id="IPR017850">
    <property type="entry name" value="Alkaline_phosphatase_core_sf"/>
</dbReference>
<dbReference type="Proteomes" id="UP000223913">
    <property type="component" value="Unassembled WGS sequence"/>
</dbReference>
<dbReference type="Pfam" id="PF13646">
    <property type="entry name" value="HEAT_2"/>
    <property type="match status" value="1"/>
</dbReference>
<feature type="domain" description="Sulfatase N-terminal" evidence="3">
    <location>
        <begin position="37"/>
        <end position="132"/>
    </location>
</feature>
<dbReference type="InterPro" id="IPR016024">
    <property type="entry name" value="ARM-type_fold"/>
</dbReference>
<evidence type="ECO:0000256" key="2">
    <source>
        <dbReference type="ARBA" id="ARBA00022801"/>
    </source>
</evidence>
<dbReference type="EMBL" id="PDUD01000036">
    <property type="protein sequence ID" value="PHN02808.1"/>
    <property type="molecule type" value="Genomic_DNA"/>
</dbReference>
<dbReference type="InterPro" id="IPR011989">
    <property type="entry name" value="ARM-like"/>
</dbReference>
<keyword evidence="5" id="KW-1185">Reference proteome</keyword>
<evidence type="ECO:0000259" key="3">
    <source>
        <dbReference type="Pfam" id="PF00884"/>
    </source>
</evidence>
<dbReference type="Pfam" id="PF00884">
    <property type="entry name" value="Sulfatase"/>
    <property type="match status" value="2"/>
</dbReference>
<dbReference type="AlphaFoldDB" id="A0A2D0N334"/>
<evidence type="ECO:0000256" key="1">
    <source>
        <dbReference type="ARBA" id="ARBA00008779"/>
    </source>
</evidence>
<protein>
    <submittedName>
        <fullName evidence="4">Sulfatase</fullName>
    </submittedName>
</protein>
<dbReference type="SUPFAM" id="SSF53649">
    <property type="entry name" value="Alkaline phosphatase-like"/>
    <property type="match status" value="1"/>
</dbReference>
<dbReference type="RefSeq" id="WP_099153748.1">
    <property type="nucleotide sequence ID" value="NZ_PDUD01000036.1"/>
</dbReference>
<sequence length="643" mass="72900">MITFYSDNGKQYIFWLGLLLLTACNSTESVPEASTPPNIIWIIAEDISPAFACYGDSLAQTPNIDRLCREGIRFDNAYATAPICAPSRSCLVSGRYAISMGTQHLRSEIPFSPNLKTLPEVLRTGGYFTSNRNKTDYNFSPEGLWEHWSGSYAPWRQRTDDRPFFSFINVGPSHEGSVNRLASYEENVKELSAEQRIDPNRVNVPPYYPDTEASREVWAHYYDMLQVLDKNVGLILDSLETDGLLEETVIFFFGDHGFGMPRYKRWLYDTGLNVPLMVRIPEKYRHLQPDGMDNATDQLVSFVDFAPTVLNLAGLNIPETMEGQAFLGDRVPRERTYVFAARDRADDMFEMSRAVRNDRYLYIRHFMPHLPYMQSGFIYSDVKEGFRALREARAAGLNNELQESMWQAKPIEELYDLQEDPAELRNLADVAELQETKTELSGQLHQWMLDHRDLGLLTEAEYMIRSAGSTPYDYARTGDDYRVEEILETAEMVGRMGEEALVPLLQNADSGVRYWAVMGLIQLAELSPAAVSALQKLLADDSPSVRILAAEALSYAGDDPQAVQTLGELVADDRPWVALEAARSIQLIGEDARPLIPVLYQVLEKNLGQPDAPRKYKDFNYAAFTSWALEWALQEMGEDIKVN</sequence>
<dbReference type="PANTHER" id="PTHR42693">
    <property type="entry name" value="ARYLSULFATASE FAMILY MEMBER"/>
    <property type="match status" value="1"/>
</dbReference>
<feature type="domain" description="Sulfatase N-terminal" evidence="3">
    <location>
        <begin position="157"/>
        <end position="314"/>
    </location>
</feature>
<keyword evidence="2" id="KW-0378">Hydrolase</keyword>
<dbReference type="InterPro" id="IPR000917">
    <property type="entry name" value="Sulfatase_N"/>
</dbReference>
<dbReference type="SMART" id="SM00567">
    <property type="entry name" value="EZ_HEAT"/>
    <property type="match status" value="3"/>
</dbReference>
<dbReference type="PANTHER" id="PTHR42693:SF53">
    <property type="entry name" value="ENDO-4-O-SULFATASE"/>
    <property type="match status" value="1"/>
</dbReference>
<dbReference type="SUPFAM" id="SSF48371">
    <property type="entry name" value="ARM repeat"/>
    <property type="match status" value="1"/>
</dbReference>
<proteinExistence type="inferred from homology"/>